<dbReference type="Proteomes" id="UP000309038">
    <property type="component" value="Unassembled WGS sequence"/>
</dbReference>
<protein>
    <submittedName>
        <fullName evidence="1">Uncharacterized protein</fullName>
    </submittedName>
</protein>
<accession>A0A4S4K7S3</accession>
<dbReference type="EMBL" id="SGPJ01000544">
    <property type="protein sequence ID" value="THG93903.1"/>
    <property type="molecule type" value="Genomic_DNA"/>
</dbReference>
<sequence length="417" mass="46237">MPLFSRFFQPNTPRSETGSPLTVNHTKRFNNHKALYPMRLLCGPVNLARFATILRLQLWPEKDVEVRHILTLLPEYYQEEGPQLVARFLGAPTPVSWDKFRNGLARNICVLNLDLKNLPASRWFLATLLQSMTDPIDLPNLRRLEITANQDSVELSIAKKFFSNSVTHLALTVYPSSASSSRRQYIRDDGLIPVFVDSSDSGTAACATLPPLCAFFKAIKGMENLESIKICVQDVDQMALALDPLLQTMFSLVKLRSAYFPPYLLSVAFVAALSTHPSLEEIGIAGRNSGERLTIVPAFILDPKMIKPASTISGLPIKLARLCFASPIDAIIPFLTDYFNPGGLTSLHVIIILDVGRTYGLLDVCSAIANRCRNLEALETSLPLQRPKVIGPHGFFHLYSGAVISWRLVSHTGISYS</sequence>
<reference evidence="1 2" key="1">
    <citation type="submission" date="2019-02" db="EMBL/GenBank/DDBJ databases">
        <title>Genome sequencing of the rare red list fungi Phlebia centrifuga.</title>
        <authorList>
            <person name="Buettner E."/>
            <person name="Kellner H."/>
        </authorList>
    </citation>
    <scope>NUCLEOTIDE SEQUENCE [LARGE SCALE GENOMIC DNA]</scope>
    <source>
        <strain evidence="1 2">DSM 108282</strain>
    </source>
</reference>
<gene>
    <name evidence="1" type="ORF">EW026_g7451</name>
</gene>
<keyword evidence="2" id="KW-1185">Reference proteome</keyword>
<name>A0A4S4K7S3_9APHY</name>
<comment type="caution">
    <text evidence="1">The sequence shown here is derived from an EMBL/GenBank/DDBJ whole genome shotgun (WGS) entry which is preliminary data.</text>
</comment>
<dbReference type="AlphaFoldDB" id="A0A4S4K7S3"/>
<evidence type="ECO:0000313" key="2">
    <source>
        <dbReference type="Proteomes" id="UP000309038"/>
    </source>
</evidence>
<organism evidence="1 2">
    <name type="scientific">Hermanssonia centrifuga</name>
    <dbReference type="NCBI Taxonomy" id="98765"/>
    <lineage>
        <taxon>Eukaryota</taxon>
        <taxon>Fungi</taxon>
        <taxon>Dikarya</taxon>
        <taxon>Basidiomycota</taxon>
        <taxon>Agaricomycotina</taxon>
        <taxon>Agaricomycetes</taxon>
        <taxon>Polyporales</taxon>
        <taxon>Meruliaceae</taxon>
        <taxon>Hermanssonia</taxon>
    </lineage>
</organism>
<evidence type="ECO:0000313" key="1">
    <source>
        <dbReference type="EMBL" id="THG93903.1"/>
    </source>
</evidence>
<proteinExistence type="predicted"/>